<accession>A0ABQ9XBX1</accession>
<evidence type="ECO:0000313" key="3">
    <source>
        <dbReference type="Proteomes" id="UP001281761"/>
    </source>
</evidence>
<evidence type="ECO:0000256" key="1">
    <source>
        <dbReference type="SAM" id="MobiDB-lite"/>
    </source>
</evidence>
<gene>
    <name evidence="2" type="ORF">BLNAU_15622</name>
</gene>
<feature type="region of interest" description="Disordered" evidence="1">
    <location>
        <begin position="364"/>
        <end position="386"/>
    </location>
</feature>
<feature type="region of interest" description="Disordered" evidence="1">
    <location>
        <begin position="171"/>
        <end position="207"/>
    </location>
</feature>
<feature type="compositionally biased region" description="Basic and acidic residues" evidence="1">
    <location>
        <begin position="171"/>
        <end position="180"/>
    </location>
</feature>
<evidence type="ECO:0008006" key="4">
    <source>
        <dbReference type="Google" id="ProtNLM"/>
    </source>
</evidence>
<comment type="caution">
    <text evidence="2">The sequence shown here is derived from an EMBL/GenBank/DDBJ whole genome shotgun (WGS) entry which is preliminary data.</text>
</comment>
<organism evidence="2 3">
    <name type="scientific">Blattamonas nauphoetae</name>
    <dbReference type="NCBI Taxonomy" id="2049346"/>
    <lineage>
        <taxon>Eukaryota</taxon>
        <taxon>Metamonada</taxon>
        <taxon>Preaxostyla</taxon>
        <taxon>Oxymonadida</taxon>
        <taxon>Blattamonas</taxon>
    </lineage>
</organism>
<proteinExistence type="predicted"/>
<evidence type="ECO:0000313" key="2">
    <source>
        <dbReference type="EMBL" id="KAK2949426.1"/>
    </source>
</evidence>
<keyword evidence="3" id="KW-1185">Reference proteome</keyword>
<protein>
    <recommendedName>
        <fullName evidence="4">UBZ4-type domain-containing protein</fullName>
    </recommendedName>
</protein>
<dbReference type="Proteomes" id="UP001281761">
    <property type="component" value="Unassembled WGS sequence"/>
</dbReference>
<sequence>MPEYAHSSFRQDFRQRLVRMMNLFTPPEVINCPICSSDVSTSDYLNHLASTCLDSLPDPSDPAFMSAISHPFSCPFCDLLNINRPVNIFDLAQHSRHHITLSKCTTVSEMQFILAQLHPTYDAVLKQYIFQNVDLRNDRTLIRSRKQMAPKKPNGFTLLFKKLFSTDHKKTSPVFEEHPPIVKTPSSLAPQRPDSAHPTPSPSESSCKCSLSVSSMDDFQFLNVPFRLKESTPSDNSFDDIFLEALSTLFPDSANNTVLPDAPTFSVSTIQSDSTSSIRTSFQSSQIGASNGEECDSTDVTTTFQDNPIPHAPPLPEEHRVSGADTSTALLPDRTEAEYTVFHSPHELPIPSAILVGGHYSSIPQVEQHSTSTERDRSSQLAATEAPKKRKKISLFQRYMIVNPLSF</sequence>
<reference evidence="2 3" key="1">
    <citation type="journal article" date="2022" name="bioRxiv">
        <title>Genomics of Preaxostyla Flagellates Illuminates Evolutionary Transitions and the Path Towards Mitochondrial Loss.</title>
        <authorList>
            <person name="Novak L.V.F."/>
            <person name="Treitli S.C."/>
            <person name="Pyrih J."/>
            <person name="Halakuc P."/>
            <person name="Pipaliya S.V."/>
            <person name="Vacek V."/>
            <person name="Brzon O."/>
            <person name="Soukal P."/>
            <person name="Eme L."/>
            <person name="Dacks J.B."/>
            <person name="Karnkowska A."/>
            <person name="Elias M."/>
            <person name="Hampl V."/>
        </authorList>
    </citation>
    <scope>NUCLEOTIDE SEQUENCE [LARGE SCALE GENOMIC DNA]</scope>
    <source>
        <strain evidence="2">NAU3</strain>
        <tissue evidence="2">Gut</tissue>
    </source>
</reference>
<dbReference type="EMBL" id="JARBJD010000156">
    <property type="protein sequence ID" value="KAK2949426.1"/>
    <property type="molecule type" value="Genomic_DNA"/>
</dbReference>
<name>A0ABQ9XBX1_9EUKA</name>